<evidence type="ECO:0000259" key="4">
    <source>
        <dbReference type="PROSITE" id="PS51184"/>
    </source>
</evidence>
<dbReference type="GO" id="GO:0046872">
    <property type="term" value="F:metal ion binding"/>
    <property type="evidence" value="ECO:0007669"/>
    <property type="project" value="UniProtKB-KW"/>
</dbReference>
<dbReference type="GO" id="GO:0034647">
    <property type="term" value="F:histone H3K4me/H3K4me2/H3K4me3 demethylase activity"/>
    <property type="evidence" value="ECO:0007669"/>
    <property type="project" value="TreeGrafter"/>
</dbReference>
<feature type="region of interest" description="Disordered" evidence="3">
    <location>
        <begin position="480"/>
        <end position="502"/>
    </location>
</feature>
<dbReference type="SMART" id="SM00558">
    <property type="entry name" value="JmjC"/>
    <property type="match status" value="1"/>
</dbReference>
<sequence>MAAAWECKVDSISSEVGQISNALRGYLELGIASGRKVQPPKTKAGRDLLAQVLGHLDLVSSKLGEIRDQPSAHSSPHLPPLVHNNNSPSPWTPAPTPTPAPSPPAAPVEHHKSQIDSSPSNDCTALPASQAEFKPVLSPPISTAPSAMQDLFIPHQTSHGITLQDGSVYRNPIPSQHASPLFDCTYQDVHVLNEELFEQYSSHPAVQDLGYFKLQVRDLPQLDAPKVARPSKDHATSFTYKTDRLGLVKVDSGKKFRFKAPTLPFPTSAKMEWSLAEQRDLWNASAADPPKGNRGYIIGNPLFDDVELSPGEKLRRRGRAKLEGINTQYVYFNLTGKTITTMHREDAHVRSENLLRSGEHKFWCFVKPAFSKKLEARMAVEYREMRRCSQAVRHLSRNIPPAKLDEWGIEYTLDYCTPGQAVVTEPGTYHQVLNLGPNYAIAINVEYQSSSDMPVDYRFCDGHCPDKNAIKADDIRIYDEPPQPIEDQLPRTPETTGSQQGADTVAIKQDVVARMQPAPTVSQLTQPVTPPPEQAGRDSKESAEPQPHVPQHPCTQSSIPSPGHSVPSTSDPSEQPTLPPRELTGAEEPTPLKTNPTPLRPPTLPPSSSQVEPGAAAQVCPPAPLIQAPTPAPSFLAGSAQTLPQAAPSIQRDAGWSGFTGSRAMELPPLRKTARMINPDREYEPSSPRPLKRQRVDEYSPALAVPDSPIRSAFEHLSTLLSGRDTARPASLVAEKLCGKPAFDRLAHLVREWRRHSKSAPGVLGKFQLANTVEETAHGYPELHVFLSRFFKMKMATCLEISVARRGELTPEHYMDGLLQLLKWDEAKRPTLHDDLREGKCWATICGDYDGLLCLIPPELDCLDLALFRDEVARLHTELDNDFVRRLCAVGAILQRSIWDCLELPEFIWESMITTWLPVDRIAPLLAPFRLLRSNHYDPNSGFYWPRPAGWDWQWPADPSMTKPGDKACSFCSRKKCRCAEVKVPQVPRISDDGSRGPGVRSVGMHRGNDILGELVGELVPRGSCAADWTMALHRPDLDDEPVADIYPRRMGNWVRKVSHSSDPSAMFRMIKISGRWRQMLVAIRDIGDGEEITAKYGKGYLKEQPYSVVEGLH</sequence>
<keyword evidence="1" id="KW-0479">Metal-binding</keyword>
<feature type="compositionally biased region" description="Polar residues" evidence="3">
    <location>
        <begin position="493"/>
        <end position="502"/>
    </location>
</feature>
<dbReference type="Gene3D" id="2.170.270.10">
    <property type="entry name" value="SET domain"/>
    <property type="match status" value="1"/>
</dbReference>
<accession>A0AAN6T3C5</accession>
<dbReference type="InterPro" id="IPR003347">
    <property type="entry name" value="JmjC_dom"/>
</dbReference>
<dbReference type="Proteomes" id="UP001305647">
    <property type="component" value="Unassembled WGS sequence"/>
</dbReference>
<proteinExistence type="predicted"/>
<protein>
    <recommendedName>
        <fullName evidence="4">JmjC domain-containing protein</fullName>
    </recommendedName>
</protein>
<feature type="region of interest" description="Disordered" evidence="3">
    <location>
        <begin position="518"/>
        <end position="626"/>
    </location>
</feature>
<reference evidence="5" key="2">
    <citation type="submission" date="2023-05" db="EMBL/GenBank/DDBJ databases">
        <authorList>
            <consortium name="Lawrence Berkeley National Laboratory"/>
            <person name="Steindorff A."/>
            <person name="Hensen N."/>
            <person name="Bonometti L."/>
            <person name="Westerberg I."/>
            <person name="Brannstrom I.O."/>
            <person name="Guillou S."/>
            <person name="Cros-Aarteil S."/>
            <person name="Calhoun S."/>
            <person name="Haridas S."/>
            <person name="Kuo A."/>
            <person name="Mondo S."/>
            <person name="Pangilinan J."/>
            <person name="Riley R."/>
            <person name="Labutti K."/>
            <person name="Andreopoulos B."/>
            <person name="Lipzen A."/>
            <person name="Chen C."/>
            <person name="Yanf M."/>
            <person name="Daum C."/>
            <person name="Ng V."/>
            <person name="Clum A."/>
            <person name="Ohm R."/>
            <person name="Martin F."/>
            <person name="Silar P."/>
            <person name="Natvig D."/>
            <person name="Lalanne C."/>
            <person name="Gautier V."/>
            <person name="Ament-Velasquez S.L."/>
            <person name="Kruys A."/>
            <person name="Hutchinson M.I."/>
            <person name="Powell A.J."/>
            <person name="Barry K."/>
            <person name="Miller A.N."/>
            <person name="Grigoriev I.V."/>
            <person name="Debuchy R."/>
            <person name="Gladieux P."/>
            <person name="Thoren M.H."/>
            <person name="Johannesson H."/>
        </authorList>
    </citation>
    <scope>NUCLEOTIDE SEQUENCE</scope>
    <source>
        <strain evidence="5">CBS 757.83</strain>
    </source>
</reference>
<gene>
    <name evidence="5" type="ORF">N658DRAFT_468234</name>
</gene>
<evidence type="ECO:0000256" key="1">
    <source>
        <dbReference type="ARBA" id="ARBA00022723"/>
    </source>
</evidence>
<feature type="compositionally biased region" description="Pro residues" evidence="3">
    <location>
        <begin position="90"/>
        <end position="106"/>
    </location>
</feature>
<dbReference type="PROSITE" id="PS51184">
    <property type="entry name" value="JMJC"/>
    <property type="match status" value="1"/>
</dbReference>
<dbReference type="InterPro" id="IPR001214">
    <property type="entry name" value="SET_dom"/>
</dbReference>
<feature type="region of interest" description="Disordered" evidence="3">
    <location>
        <begin position="67"/>
        <end position="126"/>
    </location>
</feature>
<dbReference type="Pfam" id="PF00856">
    <property type="entry name" value="SET"/>
    <property type="match status" value="1"/>
</dbReference>
<dbReference type="InterPro" id="IPR046341">
    <property type="entry name" value="SET_dom_sf"/>
</dbReference>
<evidence type="ECO:0000256" key="2">
    <source>
        <dbReference type="ARBA" id="ARBA00023004"/>
    </source>
</evidence>
<dbReference type="Gene3D" id="2.60.120.650">
    <property type="entry name" value="Cupin"/>
    <property type="match status" value="1"/>
</dbReference>
<feature type="compositionally biased region" description="Polar residues" evidence="3">
    <location>
        <begin position="553"/>
        <end position="576"/>
    </location>
</feature>
<dbReference type="SUPFAM" id="SSF82199">
    <property type="entry name" value="SET domain"/>
    <property type="match status" value="1"/>
</dbReference>
<organism evidence="5 6">
    <name type="scientific">Parathielavia hyrcaniae</name>
    <dbReference type="NCBI Taxonomy" id="113614"/>
    <lineage>
        <taxon>Eukaryota</taxon>
        <taxon>Fungi</taxon>
        <taxon>Dikarya</taxon>
        <taxon>Ascomycota</taxon>
        <taxon>Pezizomycotina</taxon>
        <taxon>Sordariomycetes</taxon>
        <taxon>Sordariomycetidae</taxon>
        <taxon>Sordariales</taxon>
        <taxon>Chaetomiaceae</taxon>
        <taxon>Parathielavia</taxon>
    </lineage>
</organism>
<dbReference type="EMBL" id="MU863630">
    <property type="protein sequence ID" value="KAK4102731.1"/>
    <property type="molecule type" value="Genomic_DNA"/>
</dbReference>
<dbReference type="GO" id="GO:0000785">
    <property type="term" value="C:chromatin"/>
    <property type="evidence" value="ECO:0007669"/>
    <property type="project" value="TreeGrafter"/>
</dbReference>
<dbReference type="SUPFAM" id="SSF51197">
    <property type="entry name" value="Clavaminate synthase-like"/>
    <property type="match status" value="1"/>
</dbReference>
<keyword evidence="6" id="KW-1185">Reference proteome</keyword>
<dbReference type="PANTHER" id="PTHR10694:SF33">
    <property type="entry name" value="LYSINE-SPECIFIC DEMETHYLASE 5"/>
    <property type="match status" value="1"/>
</dbReference>
<dbReference type="AlphaFoldDB" id="A0AAN6T3C5"/>
<feature type="region of interest" description="Disordered" evidence="3">
    <location>
        <begin position="643"/>
        <end position="693"/>
    </location>
</feature>
<evidence type="ECO:0000256" key="3">
    <source>
        <dbReference type="SAM" id="MobiDB-lite"/>
    </source>
</evidence>
<feature type="domain" description="JmjC" evidence="4">
    <location>
        <begin position="298"/>
        <end position="464"/>
    </location>
</feature>
<keyword evidence="2" id="KW-0408">Iron</keyword>
<reference evidence="5" key="1">
    <citation type="journal article" date="2023" name="Mol. Phylogenet. Evol.">
        <title>Genome-scale phylogeny and comparative genomics of the fungal order Sordariales.</title>
        <authorList>
            <person name="Hensen N."/>
            <person name="Bonometti L."/>
            <person name="Westerberg I."/>
            <person name="Brannstrom I.O."/>
            <person name="Guillou S."/>
            <person name="Cros-Aarteil S."/>
            <person name="Calhoun S."/>
            <person name="Haridas S."/>
            <person name="Kuo A."/>
            <person name="Mondo S."/>
            <person name="Pangilinan J."/>
            <person name="Riley R."/>
            <person name="LaButti K."/>
            <person name="Andreopoulos B."/>
            <person name="Lipzen A."/>
            <person name="Chen C."/>
            <person name="Yan M."/>
            <person name="Daum C."/>
            <person name="Ng V."/>
            <person name="Clum A."/>
            <person name="Steindorff A."/>
            <person name="Ohm R.A."/>
            <person name="Martin F."/>
            <person name="Silar P."/>
            <person name="Natvig D.O."/>
            <person name="Lalanne C."/>
            <person name="Gautier V."/>
            <person name="Ament-Velasquez S.L."/>
            <person name="Kruys A."/>
            <person name="Hutchinson M.I."/>
            <person name="Powell A.J."/>
            <person name="Barry K."/>
            <person name="Miller A.N."/>
            <person name="Grigoriev I.V."/>
            <person name="Debuchy R."/>
            <person name="Gladieux P."/>
            <person name="Hiltunen Thoren M."/>
            <person name="Johannesson H."/>
        </authorList>
    </citation>
    <scope>NUCLEOTIDE SEQUENCE</scope>
    <source>
        <strain evidence="5">CBS 757.83</strain>
    </source>
</reference>
<dbReference type="GO" id="GO:0006355">
    <property type="term" value="P:regulation of DNA-templated transcription"/>
    <property type="evidence" value="ECO:0007669"/>
    <property type="project" value="TreeGrafter"/>
</dbReference>
<evidence type="ECO:0000313" key="5">
    <source>
        <dbReference type="EMBL" id="KAK4102731.1"/>
    </source>
</evidence>
<dbReference type="PANTHER" id="PTHR10694">
    <property type="entry name" value="LYSINE-SPECIFIC DEMETHYLASE"/>
    <property type="match status" value="1"/>
</dbReference>
<name>A0AAN6T3C5_9PEZI</name>
<comment type="caution">
    <text evidence="5">The sequence shown here is derived from an EMBL/GenBank/DDBJ whole genome shotgun (WGS) entry which is preliminary data.</text>
</comment>
<dbReference type="GO" id="GO:0005634">
    <property type="term" value="C:nucleus"/>
    <property type="evidence" value="ECO:0007669"/>
    <property type="project" value="TreeGrafter"/>
</dbReference>
<dbReference type="Pfam" id="PF02373">
    <property type="entry name" value="JmjC"/>
    <property type="match status" value="1"/>
</dbReference>
<evidence type="ECO:0000313" key="6">
    <source>
        <dbReference type="Proteomes" id="UP001305647"/>
    </source>
</evidence>